<reference evidence="18" key="2">
    <citation type="submission" date="2021-04" db="EMBL/GenBank/DDBJ databases">
        <authorList>
            <person name="Gilroy R."/>
        </authorList>
    </citation>
    <scope>NUCLEOTIDE SEQUENCE</scope>
    <source>
        <strain evidence="18">Gambia16-930</strain>
    </source>
</reference>
<evidence type="ECO:0000256" key="15">
    <source>
        <dbReference type="SAM" id="Phobius"/>
    </source>
</evidence>
<evidence type="ECO:0000256" key="1">
    <source>
        <dbReference type="ARBA" id="ARBA00004571"/>
    </source>
</evidence>
<keyword evidence="10" id="KW-0626">Porin</keyword>
<dbReference type="Proteomes" id="UP000824267">
    <property type="component" value="Unassembled WGS sequence"/>
</dbReference>
<keyword evidence="5" id="KW-0762">Sugar transport</keyword>
<keyword evidence="12" id="KW-0564">Palmitate</keyword>
<dbReference type="AlphaFoldDB" id="A0A9D1UI06"/>
<evidence type="ECO:0000256" key="12">
    <source>
        <dbReference type="ARBA" id="ARBA00023139"/>
    </source>
</evidence>
<dbReference type="Gene3D" id="3.30.1950.10">
    <property type="entry name" value="wza like domain"/>
    <property type="match status" value="1"/>
</dbReference>
<dbReference type="InterPro" id="IPR054765">
    <property type="entry name" value="SLBB_dom"/>
</dbReference>
<evidence type="ECO:0000256" key="10">
    <source>
        <dbReference type="ARBA" id="ARBA00023114"/>
    </source>
</evidence>
<evidence type="ECO:0000256" key="14">
    <source>
        <dbReference type="ARBA" id="ARBA00023288"/>
    </source>
</evidence>
<evidence type="ECO:0000256" key="6">
    <source>
        <dbReference type="ARBA" id="ARBA00022692"/>
    </source>
</evidence>
<keyword evidence="9" id="KW-0406">Ion transport</keyword>
<name>A0A9D1UI06_9BACT</name>
<keyword evidence="13" id="KW-0998">Cell outer membrane</keyword>
<evidence type="ECO:0000313" key="19">
    <source>
        <dbReference type="Proteomes" id="UP000824267"/>
    </source>
</evidence>
<comment type="similarity">
    <text evidence="2">Belongs to the BexD/CtrA/VexA family.</text>
</comment>
<evidence type="ECO:0000259" key="16">
    <source>
        <dbReference type="Pfam" id="PF02563"/>
    </source>
</evidence>
<keyword evidence="15" id="KW-1133">Transmembrane helix</keyword>
<dbReference type="Pfam" id="PF02563">
    <property type="entry name" value="Poly_export"/>
    <property type="match status" value="1"/>
</dbReference>
<dbReference type="GO" id="GO:0006811">
    <property type="term" value="P:monoatomic ion transport"/>
    <property type="evidence" value="ECO:0007669"/>
    <property type="project" value="UniProtKB-KW"/>
</dbReference>
<keyword evidence="14" id="KW-0449">Lipoprotein</keyword>
<keyword evidence="6 15" id="KW-0812">Transmembrane</keyword>
<evidence type="ECO:0000256" key="2">
    <source>
        <dbReference type="ARBA" id="ARBA00009450"/>
    </source>
</evidence>
<dbReference type="GO" id="GO:0015288">
    <property type="term" value="F:porin activity"/>
    <property type="evidence" value="ECO:0007669"/>
    <property type="project" value="UniProtKB-KW"/>
</dbReference>
<gene>
    <name evidence="18" type="ORF">IAC47_02470</name>
</gene>
<proteinExistence type="inferred from homology"/>
<comment type="caution">
    <text evidence="18">The sequence shown here is derived from an EMBL/GenBank/DDBJ whole genome shotgun (WGS) entry which is preliminary data.</text>
</comment>
<dbReference type="GO" id="GO:0009279">
    <property type="term" value="C:cell outer membrane"/>
    <property type="evidence" value="ECO:0007669"/>
    <property type="project" value="UniProtKB-SubCell"/>
</dbReference>
<evidence type="ECO:0000256" key="11">
    <source>
        <dbReference type="ARBA" id="ARBA00023136"/>
    </source>
</evidence>
<evidence type="ECO:0000313" key="18">
    <source>
        <dbReference type="EMBL" id="HIW87120.1"/>
    </source>
</evidence>
<keyword evidence="3" id="KW-0813">Transport</keyword>
<dbReference type="EMBL" id="DXGG01000081">
    <property type="protein sequence ID" value="HIW87120.1"/>
    <property type="molecule type" value="Genomic_DNA"/>
</dbReference>
<dbReference type="Gene3D" id="3.10.560.10">
    <property type="entry name" value="Outer membrane lipoprotein wza domain like"/>
    <property type="match status" value="1"/>
</dbReference>
<evidence type="ECO:0000256" key="7">
    <source>
        <dbReference type="ARBA" id="ARBA00022729"/>
    </source>
</evidence>
<feature type="domain" description="SLBB" evidence="17">
    <location>
        <begin position="149"/>
        <end position="228"/>
    </location>
</feature>
<dbReference type="GO" id="GO:0015159">
    <property type="term" value="F:polysaccharide transmembrane transporter activity"/>
    <property type="evidence" value="ECO:0007669"/>
    <property type="project" value="InterPro"/>
</dbReference>
<feature type="transmembrane region" description="Helical" evidence="15">
    <location>
        <begin position="247"/>
        <end position="267"/>
    </location>
</feature>
<evidence type="ECO:0000256" key="3">
    <source>
        <dbReference type="ARBA" id="ARBA00022448"/>
    </source>
</evidence>
<evidence type="ECO:0000256" key="5">
    <source>
        <dbReference type="ARBA" id="ARBA00022597"/>
    </source>
</evidence>
<comment type="subcellular location">
    <subcellularLocation>
        <location evidence="1">Cell outer membrane</location>
        <topology evidence="1">Multi-pass membrane protein</topology>
    </subcellularLocation>
</comment>
<keyword evidence="8" id="KW-0625">Polysaccharide transport</keyword>
<dbReference type="PANTHER" id="PTHR33619:SF3">
    <property type="entry name" value="POLYSACCHARIDE EXPORT PROTEIN GFCE-RELATED"/>
    <property type="match status" value="1"/>
</dbReference>
<dbReference type="InterPro" id="IPR049712">
    <property type="entry name" value="Poly_export"/>
</dbReference>
<accession>A0A9D1UI06</accession>
<keyword evidence="7" id="KW-0732">Signal</keyword>
<organism evidence="18 19">
    <name type="scientific">Candidatus Onthomorpha intestinigallinarum</name>
    <dbReference type="NCBI Taxonomy" id="2840880"/>
    <lineage>
        <taxon>Bacteria</taxon>
        <taxon>Pseudomonadati</taxon>
        <taxon>Bacteroidota</taxon>
        <taxon>Bacteroidia</taxon>
        <taxon>Bacteroidales</taxon>
        <taxon>Candidatus Onthomorpha</taxon>
    </lineage>
</organism>
<dbReference type="PANTHER" id="PTHR33619">
    <property type="entry name" value="POLYSACCHARIDE EXPORT PROTEIN GFCE-RELATED"/>
    <property type="match status" value="1"/>
</dbReference>
<protein>
    <submittedName>
        <fullName evidence="18">Polysaccharide biosynthesis/export family protein</fullName>
    </submittedName>
</protein>
<keyword evidence="11 15" id="KW-0472">Membrane</keyword>
<evidence type="ECO:0000256" key="13">
    <source>
        <dbReference type="ARBA" id="ARBA00023237"/>
    </source>
</evidence>
<dbReference type="InterPro" id="IPR003715">
    <property type="entry name" value="Poly_export_N"/>
</dbReference>
<reference evidence="18" key="1">
    <citation type="journal article" date="2021" name="PeerJ">
        <title>Extensive microbial diversity within the chicken gut microbiome revealed by metagenomics and culture.</title>
        <authorList>
            <person name="Gilroy R."/>
            <person name="Ravi A."/>
            <person name="Getino M."/>
            <person name="Pursley I."/>
            <person name="Horton D.L."/>
            <person name="Alikhan N.F."/>
            <person name="Baker D."/>
            <person name="Gharbi K."/>
            <person name="Hall N."/>
            <person name="Watson M."/>
            <person name="Adriaenssens E.M."/>
            <person name="Foster-Nyarko E."/>
            <person name="Jarju S."/>
            <person name="Secka A."/>
            <person name="Antonio M."/>
            <person name="Oren A."/>
            <person name="Chaudhuri R.R."/>
            <person name="La Ragione R."/>
            <person name="Hildebrand F."/>
            <person name="Pallen M.J."/>
        </authorList>
    </citation>
    <scope>NUCLEOTIDE SEQUENCE</scope>
    <source>
        <strain evidence="18">Gambia16-930</strain>
    </source>
</reference>
<evidence type="ECO:0000259" key="17">
    <source>
        <dbReference type="Pfam" id="PF22461"/>
    </source>
</evidence>
<dbReference type="GO" id="GO:0046930">
    <property type="term" value="C:pore complex"/>
    <property type="evidence" value="ECO:0007669"/>
    <property type="project" value="UniProtKB-KW"/>
</dbReference>
<evidence type="ECO:0000256" key="9">
    <source>
        <dbReference type="ARBA" id="ARBA00023065"/>
    </source>
</evidence>
<keyword evidence="4" id="KW-1134">Transmembrane beta strand</keyword>
<evidence type="ECO:0000256" key="8">
    <source>
        <dbReference type="ARBA" id="ARBA00023047"/>
    </source>
</evidence>
<dbReference type="PROSITE" id="PS51257">
    <property type="entry name" value="PROKAR_LIPOPROTEIN"/>
    <property type="match status" value="1"/>
</dbReference>
<evidence type="ECO:0000256" key="4">
    <source>
        <dbReference type="ARBA" id="ARBA00022452"/>
    </source>
</evidence>
<sequence length="270" mass="30114">MKKQYYLIVALGFSLFLFSCTSQKNLIYLQGTEDAAGESVYNYPANTTNYSPNYLLAEQDMLYIQINSNIGEEASKLFSSSTNTNYMNTDNAVFLNSFVVNKDGEISLPIIGNVYVKGLTIEQAENKIKEKAEEYVEGVIVSCKMVNYKVSILGEVTRPGTYTFYQPSVSVFDVIAAAGDLTYYGNRHRVKIVRKTPNEDIIYNIDLTESSILQNSKYYLQPGDIVYVEPNKNTKALTTLNVPLNTITSSLSIITSIVSVLSLILALNKK</sequence>
<feature type="domain" description="Polysaccharide export protein N-terminal" evidence="16">
    <location>
        <begin position="51"/>
        <end position="143"/>
    </location>
</feature>
<dbReference type="Pfam" id="PF22461">
    <property type="entry name" value="SLBB_2"/>
    <property type="match status" value="1"/>
</dbReference>